<dbReference type="EnsemblPlants" id="KRG98888">
    <property type="protein sequence ID" value="KRG98888"/>
    <property type="gene ID" value="GLYMA_18G105000"/>
</dbReference>
<feature type="region of interest" description="Disordered" evidence="1">
    <location>
        <begin position="70"/>
        <end position="93"/>
    </location>
</feature>
<keyword evidence="4" id="KW-1185">Reference proteome</keyword>
<organism evidence="2">
    <name type="scientific">Glycine max</name>
    <name type="common">Soybean</name>
    <name type="synonym">Glycine hispida</name>
    <dbReference type="NCBI Taxonomy" id="3847"/>
    <lineage>
        <taxon>Eukaryota</taxon>
        <taxon>Viridiplantae</taxon>
        <taxon>Streptophyta</taxon>
        <taxon>Embryophyta</taxon>
        <taxon>Tracheophyta</taxon>
        <taxon>Spermatophyta</taxon>
        <taxon>Magnoliopsida</taxon>
        <taxon>eudicotyledons</taxon>
        <taxon>Gunneridae</taxon>
        <taxon>Pentapetalae</taxon>
        <taxon>rosids</taxon>
        <taxon>fabids</taxon>
        <taxon>Fabales</taxon>
        <taxon>Fabaceae</taxon>
        <taxon>Papilionoideae</taxon>
        <taxon>50 kb inversion clade</taxon>
        <taxon>NPAAA clade</taxon>
        <taxon>indigoferoid/millettioid clade</taxon>
        <taxon>Phaseoleae</taxon>
        <taxon>Glycine</taxon>
        <taxon>Glycine subgen. Soja</taxon>
    </lineage>
</organism>
<reference evidence="2" key="3">
    <citation type="submission" date="2018-07" db="EMBL/GenBank/DDBJ databases">
        <title>WGS assembly of Glycine max.</title>
        <authorList>
            <person name="Schmutz J."/>
            <person name="Cannon S."/>
            <person name="Schlueter J."/>
            <person name="Ma J."/>
            <person name="Mitros T."/>
            <person name="Nelson W."/>
            <person name="Hyten D."/>
            <person name="Song Q."/>
            <person name="Thelen J."/>
            <person name="Cheng J."/>
            <person name="Xu D."/>
            <person name="Hellsten U."/>
            <person name="May G."/>
            <person name="Yu Y."/>
            <person name="Sakurai T."/>
            <person name="Umezawa T."/>
            <person name="Bhattacharyya M."/>
            <person name="Sandhu D."/>
            <person name="Valliyodan B."/>
            <person name="Lindquist E."/>
            <person name="Peto M."/>
            <person name="Grant D."/>
            <person name="Shu S."/>
            <person name="Goodstein D."/>
            <person name="Barry K."/>
            <person name="Futrell-Griggs M."/>
            <person name="Abernathy B."/>
            <person name="Du J."/>
            <person name="Tian Z."/>
            <person name="Zhu L."/>
            <person name="Gill N."/>
            <person name="Joshi T."/>
            <person name="Libault M."/>
            <person name="Sethuraman A."/>
            <person name="Zhang X."/>
            <person name="Shinozaki K."/>
            <person name="Nguyen H."/>
            <person name="Wing R."/>
            <person name="Cregan P."/>
            <person name="Specht J."/>
            <person name="Grimwood J."/>
            <person name="Rokhsar D."/>
            <person name="Stacey G."/>
            <person name="Shoemaker R."/>
            <person name="Jackson S."/>
        </authorList>
    </citation>
    <scope>NUCLEOTIDE SEQUENCE</scope>
    <source>
        <tissue evidence="2">Callus</tissue>
    </source>
</reference>
<evidence type="ECO:0000313" key="2">
    <source>
        <dbReference type="EMBL" id="KRG98888.1"/>
    </source>
</evidence>
<protein>
    <submittedName>
        <fullName evidence="2 3">Uncharacterized protein</fullName>
    </submittedName>
</protein>
<dbReference type="Proteomes" id="UP000008827">
    <property type="component" value="Chromosome 18"/>
</dbReference>
<feature type="compositionally biased region" description="Polar residues" evidence="1">
    <location>
        <begin position="77"/>
        <end position="93"/>
    </location>
</feature>
<sequence>MLPIIEVQTNLTAMAVQRNTREVELDFQVGARSECCQNEVQNLNPRSYLGFDSSDRDGVAISGPVKLSPGAEHILKPSQNQDNSTPIHSSIPISATTDCDRNLELQGKLTKMYIF</sequence>
<dbReference type="InParanoid" id="A0A0R0F8W6"/>
<reference evidence="2 3" key="1">
    <citation type="journal article" date="2010" name="Nature">
        <title>Genome sequence of the palaeopolyploid soybean.</title>
        <authorList>
            <person name="Schmutz J."/>
            <person name="Cannon S.B."/>
            <person name="Schlueter J."/>
            <person name="Ma J."/>
            <person name="Mitros T."/>
            <person name="Nelson W."/>
            <person name="Hyten D.L."/>
            <person name="Song Q."/>
            <person name="Thelen J.J."/>
            <person name="Cheng J."/>
            <person name="Xu D."/>
            <person name="Hellsten U."/>
            <person name="May G.D."/>
            <person name="Yu Y."/>
            <person name="Sakurai T."/>
            <person name="Umezawa T."/>
            <person name="Bhattacharyya M.K."/>
            <person name="Sandhu D."/>
            <person name="Valliyodan B."/>
            <person name="Lindquist E."/>
            <person name="Peto M."/>
            <person name="Grant D."/>
            <person name="Shu S."/>
            <person name="Goodstein D."/>
            <person name="Barry K."/>
            <person name="Futrell-Griggs M."/>
            <person name="Abernathy B."/>
            <person name="Du J."/>
            <person name="Tian Z."/>
            <person name="Zhu L."/>
            <person name="Gill N."/>
            <person name="Joshi T."/>
            <person name="Libault M."/>
            <person name="Sethuraman A."/>
            <person name="Zhang X.-C."/>
            <person name="Shinozaki K."/>
            <person name="Nguyen H.T."/>
            <person name="Wing R.A."/>
            <person name="Cregan P."/>
            <person name="Specht J."/>
            <person name="Grimwood J."/>
            <person name="Rokhsar D."/>
            <person name="Stacey G."/>
            <person name="Shoemaker R.C."/>
            <person name="Jackson S.A."/>
        </authorList>
    </citation>
    <scope>NUCLEOTIDE SEQUENCE [LARGE SCALE GENOMIC DNA]</scope>
    <source>
        <strain evidence="3">cv. Williams 82</strain>
        <tissue evidence="2">Callus</tissue>
    </source>
</reference>
<proteinExistence type="predicted"/>
<evidence type="ECO:0000313" key="3">
    <source>
        <dbReference type="EnsemblPlants" id="KRG98888"/>
    </source>
</evidence>
<dbReference type="Gramene" id="KRG98888">
    <property type="protein sequence ID" value="KRG98888"/>
    <property type="gene ID" value="GLYMA_18G105000"/>
</dbReference>
<evidence type="ECO:0000256" key="1">
    <source>
        <dbReference type="SAM" id="MobiDB-lite"/>
    </source>
</evidence>
<dbReference type="PANTHER" id="PTHR36892:SF1">
    <property type="entry name" value="OS05G0518200 PROTEIN"/>
    <property type="match status" value="1"/>
</dbReference>
<reference evidence="3" key="2">
    <citation type="submission" date="2018-02" db="UniProtKB">
        <authorList>
            <consortium name="EnsemblPlants"/>
        </authorList>
    </citation>
    <scope>IDENTIFICATION</scope>
    <source>
        <strain evidence="3">Williams 82</strain>
    </source>
</reference>
<gene>
    <name evidence="2" type="ORF">GLYMA_18G105000</name>
</gene>
<dbReference type="EMBL" id="CM000851">
    <property type="protein sequence ID" value="KRG98888.1"/>
    <property type="molecule type" value="Genomic_DNA"/>
</dbReference>
<dbReference type="PANTHER" id="PTHR36892">
    <property type="entry name" value="OS01G0201800 PROTEIN"/>
    <property type="match status" value="1"/>
</dbReference>
<accession>A0A0R0F8W6</accession>
<dbReference type="OrthoDB" id="678085at2759"/>
<dbReference type="AlphaFoldDB" id="A0A0R0F8W6"/>
<name>A0A0R0F8W6_SOYBN</name>
<evidence type="ECO:0000313" key="4">
    <source>
        <dbReference type="Proteomes" id="UP000008827"/>
    </source>
</evidence>